<evidence type="ECO:0000313" key="3">
    <source>
        <dbReference type="Proteomes" id="UP001342826"/>
    </source>
</evidence>
<dbReference type="GeneID" id="301141817"/>
<proteinExistence type="predicted"/>
<feature type="chain" id="PRO_5045333209" description="Small peptidoglycan-associated lipoprotein" evidence="1">
    <location>
        <begin position="22"/>
        <end position="120"/>
    </location>
</feature>
<dbReference type="PROSITE" id="PS51257">
    <property type="entry name" value="PROKAR_LIPOPROTEIN"/>
    <property type="match status" value="1"/>
</dbReference>
<gene>
    <name evidence="2" type="ORF">P9271_10425</name>
</gene>
<feature type="signal peptide" evidence="1">
    <location>
        <begin position="1"/>
        <end position="21"/>
    </location>
</feature>
<comment type="caution">
    <text evidence="2">The sequence shown here is derived from an EMBL/GenBank/DDBJ whole genome shotgun (WGS) entry which is preliminary data.</text>
</comment>
<evidence type="ECO:0008006" key="4">
    <source>
        <dbReference type="Google" id="ProtNLM"/>
    </source>
</evidence>
<name>A0ABU6NXF6_9BACI</name>
<evidence type="ECO:0000313" key="2">
    <source>
        <dbReference type="EMBL" id="MED4401731.1"/>
    </source>
</evidence>
<sequence>MAKSLLLAFIMSVFILSSCHSNSTLEEEEMKDKQILFFSDDSDIEREAVYYDAILDLRKEFPEEIDSMKVISDKKEYGPFKVDTLPSLIVVEKKEVVVRIEGTVLVKEKILNPISNALMN</sequence>
<organism evidence="2 3">
    <name type="scientific">Metabacillus fastidiosus</name>
    <dbReference type="NCBI Taxonomy" id="1458"/>
    <lineage>
        <taxon>Bacteria</taxon>
        <taxon>Bacillati</taxon>
        <taxon>Bacillota</taxon>
        <taxon>Bacilli</taxon>
        <taxon>Bacillales</taxon>
        <taxon>Bacillaceae</taxon>
        <taxon>Metabacillus</taxon>
    </lineage>
</organism>
<evidence type="ECO:0000256" key="1">
    <source>
        <dbReference type="SAM" id="SignalP"/>
    </source>
</evidence>
<keyword evidence="1" id="KW-0732">Signal</keyword>
<dbReference type="RefSeq" id="WP_066231430.1">
    <property type="nucleotide sequence ID" value="NZ_JARTFQ010000006.1"/>
</dbReference>
<keyword evidence="3" id="KW-1185">Reference proteome</keyword>
<dbReference type="EMBL" id="JARTFS010000006">
    <property type="protein sequence ID" value="MED4401731.1"/>
    <property type="molecule type" value="Genomic_DNA"/>
</dbReference>
<dbReference type="Proteomes" id="UP001342826">
    <property type="component" value="Unassembled WGS sequence"/>
</dbReference>
<reference evidence="2 3" key="1">
    <citation type="submission" date="2023-03" db="EMBL/GenBank/DDBJ databases">
        <title>Bacillus Genome Sequencing.</title>
        <authorList>
            <person name="Dunlap C."/>
        </authorList>
    </citation>
    <scope>NUCLEOTIDE SEQUENCE [LARGE SCALE GENOMIC DNA]</scope>
    <source>
        <strain evidence="2 3">NRS-1717</strain>
    </source>
</reference>
<protein>
    <recommendedName>
        <fullName evidence="4">Small peptidoglycan-associated lipoprotein</fullName>
    </recommendedName>
</protein>
<accession>A0ABU6NXF6</accession>